<dbReference type="GO" id="GO:0034063">
    <property type="term" value="P:stress granule assembly"/>
    <property type="evidence" value="ECO:0007669"/>
    <property type="project" value="TreeGrafter"/>
</dbReference>
<feature type="compositionally biased region" description="Gly residues" evidence="4">
    <location>
        <begin position="277"/>
        <end position="293"/>
    </location>
</feature>
<dbReference type="PROSITE" id="PS51513">
    <property type="entry name" value="FFD"/>
    <property type="match status" value="1"/>
</dbReference>
<dbReference type="InterPro" id="IPR025762">
    <property type="entry name" value="DFDF"/>
</dbReference>
<evidence type="ECO:0000259" key="8">
    <source>
        <dbReference type="PROSITE" id="PS52002"/>
    </source>
</evidence>
<dbReference type="PROSITE" id="PS51512">
    <property type="entry name" value="DFDF"/>
    <property type="match status" value="1"/>
</dbReference>
<feature type="domain" description="FFD box profile" evidence="6">
    <location>
        <begin position="358"/>
        <end position="374"/>
    </location>
</feature>
<feature type="region of interest" description="Disordered" evidence="4">
    <location>
        <begin position="457"/>
        <end position="476"/>
    </location>
</feature>
<feature type="short sequence motif" description="FFD box" evidence="2">
    <location>
        <begin position="358"/>
        <end position="374"/>
    </location>
</feature>
<feature type="region of interest" description="Disordered" evidence="4">
    <location>
        <begin position="80"/>
        <end position="321"/>
    </location>
</feature>
<dbReference type="PANTHER" id="PTHR13586">
    <property type="entry name" value="SCD6 PROTEIN-RELATED"/>
    <property type="match status" value="1"/>
</dbReference>
<dbReference type="Pfam" id="PF09532">
    <property type="entry name" value="FDF"/>
    <property type="match status" value="1"/>
</dbReference>
<dbReference type="InterPro" id="IPR025761">
    <property type="entry name" value="FFD_box"/>
</dbReference>
<reference evidence="9" key="1">
    <citation type="journal article" date="2023" name="Mol. Biol. Evol.">
        <title>Third-Generation Sequencing Reveals the Adaptive Role of the Epigenome in Three Deep-Sea Polychaetes.</title>
        <authorList>
            <person name="Perez M."/>
            <person name="Aroh O."/>
            <person name="Sun Y."/>
            <person name="Lan Y."/>
            <person name="Juniper S.K."/>
            <person name="Young C.R."/>
            <person name="Angers B."/>
            <person name="Qian P.Y."/>
        </authorList>
    </citation>
    <scope>NUCLEOTIDE SEQUENCE</scope>
    <source>
        <strain evidence="9">R07B-5</strain>
    </source>
</reference>
<dbReference type="Gene3D" id="2.30.30.100">
    <property type="match status" value="1"/>
</dbReference>
<dbReference type="AlphaFoldDB" id="A0AAD9NYL5"/>
<keyword evidence="10" id="KW-1185">Reference proteome</keyword>
<feature type="domain" description="Sm" evidence="8">
    <location>
        <begin position="1"/>
        <end position="81"/>
    </location>
</feature>
<dbReference type="GO" id="GO:0033962">
    <property type="term" value="P:P-body assembly"/>
    <property type="evidence" value="ECO:0007669"/>
    <property type="project" value="TreeGrafter"/>
</dbReference>
<dbReference type="SUPFAM" id="SSF50182">
    <property type="entry name" value="Sm-like ribonucleoproteins"/>
    <property type="match status" value="1"/>
</dbReference>
<evidence type="ECO:0000256" key="2">
    <source>
        <dbReference type="PROSITE-ProRule" id="PRU00846"/>
    </source>
</evidence>
<evidence type="ECO:0000313" key="9">
    <source>
        <dbReference type="EMBL" id="KAK2184860.1"/>
    </source>
</evidence>
<name>A0AAD9NYL5_RIDPI</name>
<evidence type="ECO:0000256" key="3">
    <source>
        <dbReference type="PROSITE-ProRule" id="PRU00869"/>
    </source>
</evidence>
<dbReference type="CDD" id="cd01736">
    <property type="entry name" value="LSm14_N"/>
    <property type="match status" value="1"/>
</dbReference>
<proteinExistence type="inferred from homology"/>
<dbReference type="InterPro" id="IPR025768">
    <property type="entry name" value="TFG_box"/>
</dbReference>
<evidence type="ECO:0000259" key="5">
    <source>
        <dbReference type="PROSITE" id="PS51512"/>
    </source>
</evidence>
<evidence type="ECO:0000313" key="10">
    <source>
        <dbReference type="Proteomes" id="UP001209878"/>
    </source>
</evidence>
<feature type="domain" description="TFG box profile" evidence="7">
    <location>
        <begin position="382"/>
        <end position="402"/>
    </location>
</feature>
<dbReference type="PROSITE" id="PS51536">
    <property type="entry name" value="TFG"/>
    <property type="match status" value="1"/>
</dbReference>
<dbReference type="Proteomes" id="UP001209878">
    <property type="component" value="Unassembled WGS sequence"/>
</dbReference>
<feature type="region of interest" description="Disordered" evidence="4">
    <location>
        <begin position="409"/>
        <end position="436"/>
    </location>
</feature>
<evidence type="ECO:0000256" key="1">
    <source>
        <dbReference type="ARBA" id="ARBA00010415"/>
    </source>
</evidence>
<dbReference type="SMART" id="SM01271">
    <property type="entry name" value="LSM14"/>
    <property type="match status" value="1"/>
</dbReference>
<feature type="compositionally biased region" description="Low complexity" evidence="4">
    <location>
        <begin position="206"/>
        <end position="216"/>
    </location>
</feature>
<dbReference type="InterPro" id="IPR010920">
    <property type="entry name" value="LSM_dom_sf"/>
</dbReference>
<protein>
    <submittedName>
        <fullName evidence="9">Uncharacterized protein</fullName>
    </submittedName>
</protein>
<evidence type="ECO:0000259" key="6">
    <source>
        <dbReference type="PROSITE" id="PS51513"/>
    </source>
</evidence>
<dbReference type="GO" id="GO:0003729">
    <property type="term" value="F:mRNA binding"/>
    <property type="evidence" value="ECO:0007669"/>
    <property type="project" value="TreeGrafter"/>
</dbReference>
<dbReference type="PANTHER" id="PTHR13586:SF0">
    <property type="entry name" value="TRAILER HITCH, ISOFORM H"/>
    <property type="match status" value="1"/>
</dbReference>
<feature type="domain" description="DFDF" evidence="5">
    <location>
        <begin position="300"/>
        <end position="336"/>
    </location>
</feature>
<feature type="compositionally biased region" description="Basic and acidic residues" evidence="4">
    <location>
        <begin position="300"/>
        <end position="310"/>
    </location>
</feature>
<feature type="compositionally biased region" description="Polar residues" evidence="4">
    <location>
        <begin position="457"/>
        <end position="468"/>
    </location>
</feature>
<evidence type="ECO:0000256" key="4">
    <source>
        <dbReference type="SAM" id="MobiDB-lite"/>
    </source>
</evidence>
<dbReference type="InterPro" id="IPR019050">
    <property type="entry name" value="FDF_dom"/>
</dbReference>
<dbReference type="InterPro" id="IPR025609">
    <property type="entry name" value="Lsm14-like_N"/>
</dbReference>
<dbReference type="PROSITE" id="PS52002">
    <property type="entry name" value="SM"/>
    <property type="match status" value="1"/>
</dbReference>
<feature type="compositionally biased region" description="Gly residues" evidence="4">
    <location>
        <begin position="417"/>
        <end position="435"/>
    </location>
</feature>
<gene>
    <name evidence="9" type="ORF">NP493_250g04079</name>
</gene>
<accession>A0AAD9NYL5</accession>
<comment type="caution">
    <text evidence="9">The sequence shown here is derived from an EMBL/GenBank/DDBJ whole genome shotgun (WGS) entry which is preliminary data.</text>
</comment>
<sequence>MSGGIPYLGSKISLISKAEIRYEGILYTIDPNESTVALAKVRSFGTEDRPTDKPVPPRDEVYEYIIFRGSDIKDLHVCEPPKQQVPMPHSSLPQDPAIVKSSQPVNSAPPPAAPSQASTFNAPYQPFPSYSSYAAQYGQPPPIGAGQQHPPPQPQQQQKGFSSSVPSAPVGQRNSNVQASRKSPTMDQGVQVTQKEDSRSGGHSLQQQQPQQQRSQHNIHDMHANQTKSDMGVTNRNRQPRGGRGGNRGTGVPREQQQQQHQPHQQHSMASQSGGFPPRGGRGGRGSARGGRGAPSTRGGGKDTPLKFENDFDFESENAKFNKEQIEKEFKEKLSISDTKIVNGDKEASGDEDEEESTFYDKAKSFFDNISCDATEQARGGNSRMNWREEKKLNAETFGVSGFYRHRGRGGYRRRGGSGGYRGGRGGRGFRGGFRGYRSRNQNQGWVDYDYNYDGTNVRSTSKPSYAQQVEVCHSR</sequence>
<feature type="compositionally biased region" description="Low complexity" evidence="4">
    <location>
        <begin position="250"/>
        <end position="267"/>
    </location>
</feature>
<evidence type="ECO:0000259" key="7">
    <source>
        <dbReference type="PROSITE" id="PS51536"/>
    </source>
</evidence>
<feature type="compositionally biased region" description="Pro residues" evidence="4">
    <location>
        <begin position="139"/>
        <end position="154"/>
    </location>
</feature>
<comment type="similarity">
    <text evidence="1">Belongs to the LSM14 family.</text>
</comment>
<dbReference type="EMBL" id="JAODUO010000250">
    <property type="protein sequence ID" value="KAK2184860.1"/>
    <property type="molecule type" value="Genomic_DNA"/>
</dbReference>
<dbReference type="FunFam" id="2.30.30.100:FF:000006">
    <property type="entry name" value="Protein LSM14 homolog A isoform b"/>
    <property type="match status" value="1"/>
</dbReference>
<dbReference type="InterPro" id="IPR047575">
    <property type="entry name" value="Sm"/>
</dbReference>
<feature type="compositionally biased region" description="Polar residues" evidence="4">
    <location>
        <begin position="159"/>
        <end position="193"/>
    </location>
</feature>
<dbReference type="SMART" id="SM01199">
    <property type="entry name" value="FDF"/>
    <property type="match status" value="1"/>
</dbReference>
<dbReference type="Pfam" id="PF12701">
    <property type="entry name" value="LSM14"/>
    <property type="match status" value="1"/>
</dbReference>
<dbReference type="GO" id="GO:0000932">
    <property type="term" value="C:P-body"/>
    <property type="evidence" value="ECO:0007669"/>
    <property type="project" value="TreeGrafter"/>
</dbReference>
<organism evidence="9 10">
    <name type="scientific">Ridgeia piscesae</name>
    <name type="common">Tubeworm</name>
    <dbReference type="NCBI Taxonomy" id="27915"/>
    <lineage>
        <taxon>Eukaryota</taxon>
        <taxon>Metazoa</taxon>
        <taxon>Spiralia</taxon>
        <taxon>Lophotrochozoa</taxon>
        <taxon>Annelida</taxon>
        <taxon>Polychaeta</taxon>
        <taxon>Sedentaria</taxon>
        <taxon>Canalipalpata</taxon>
        <taxon>Sabellida</taxon>
        <taxon>Siboglinidae</taxon>
        <taxon>Ridgeia</taxon>
    </lineage>
</organism>
<feature type="short sequence motif" description="TFG box" evidence="3">
    <location>
        <begin position="382"/>
        <end position="402"/>
    </location>
</feature>